<feature type="region of interest" description="Disordered" evidence="1">
    <location>
        <begin position="119"/>
        <end position="153"/>
    </location>
</feature>
<dbReference type="InterPro" id="IPR032675">
    <property type="entry name" value="LRR_dom_sf"/>
</dbReference>
<dbReference type="PANTHER" id="PTHR47186:SF3">
    <property type="entry name" value="OS09G0267800 PROTEIN"/>
    <property type="match status" value="1"/>
</dbReference>
<keyword evidence="3" id="KW-1185">Reference proteome</keyword>
<evidence type="ECO:0000313" key="3">
    <source>
        <dbReference type="Proteomes" id="UP000325577"/>
    </source>
</evidence>
<reference evidence="2 3" key="1">
    <citation type="submission" date="2019-09" db="EMBL/GenBank/DDBJ databases">
        <title>A chromosome-level genome assembly of the Chinese tupelo Nyssa sinensis.</title>
        <authorList>
            <person name="Yang X."/>
            <person name="Kang M."/>
            <person name="Yang Y."/>
            <person name="Xiong H."/>
            <person name="Wang M."/>
            <person name="Zhang Z."/>
            <person name="Wang Z."/>
            <person name="Wu H."/>
            <person name="Ma T."/>
            <person name="Liu J."/>
            <person name="Xi Z."/>
        </authorList>
    </citation>
    <scope>NUCLEOTIDE SEQUENCE [LARGE SCALE GENOMIC DNA]</scope>
    <source>
        <strain evidence="2">J267</strain>
        <tissue evidence="2">Leaf</tissue>
    </source>
</reference>
<dbReference type="AlphaFoldDB" id="A0A5J4ZC00"/>
<dbReference type="EMBL" id="CM018052">
    <property type="protein sequence ID" value="KAA8515409.1"/>
    <property type="molecule type" value="Genomic_DNA"/>
</dbReference>
<organism evidence="2 3">
    <name type="scientific">Nyssa sinensis</name>
    <dbReference type="NCBI Taxonomy" id="561372"/>
    <lineage>
        <taxon>Eukaryota</taxon>
        <taxon>Viridiplantae</taxon>
        <taxon>Streptophyta</taxon>
        <taxon>Embryophyta</taxon>
        <taxon>Tracheophyta</taxon>
        <taxon>Spermatophyta</taxon>
        <taxon>Magnoliopsida</taxon>
        <taxon>eudicotyledons</taxon>
        <taxon>Gunneridae</taxon>
        <taxon>Pentapetalae</taxon>
        <taxon>asterids</taxon>
        <taxon>Cornales</taxon>
        <taxon>Nyssaceae</taxon>
        <taxon>Nyssa</taxon>
    </lineage>
</organism>
<evidence type="ECO:0008006" key="4">
    <source>
        <dbReference type="Google" id="ProtNLM"/>
    </source>
</evidence>
<name>A0A5J4ZC00_9ASTE</name>
<gene>
    <name evidence="2" type="ORF">F0562_018980</name>
</gene>
<accession>A0A5J4ZC00</accession>
<feature type="compositionally biased region" description="Polar residues" evidence="1">
    <location>
        <begin position="140"/>
        <end position="153"/>
    </location>
</feature>
<dbReference type="SUPFAM" id="SSF52058">
    <property type="entry name" value="L domain-like"/>
    <property type="match status" value="1"/>
</dbReference>
<evidence type="ECO:0000313" key="2">
    <source>
        <dbReference type="EMBL" id="KAA8515409.1"/>
    </source>
</evidence>
<dbReference type="Proteomes" id="UP000325577">
    <property type="component" value="Linkage Group LG9"/>
</dbReference>
<proteinExistence type="predicted"/>
<evidence type="ECO:0000256" key="1">
    <source>
        <dbReference type="SAM" id="MobiDB-lite"/>
    </source>
</evidence>
<protein>
    <recommendedName>
        <fullName evidence="4">NB-ARC domain-containing protein</fullName>
    </recommendedName>
</protein>
<dbReference type="OrthoDB" id="1934998at2759"/>
<dbReference type="PANTHER" id="PTHR47186">
    <property type="entry name" value="LEUCINE-RICH REPEAT-CONTAINING PROTEIN 57"/>
    <property type="match status" value="1"/>
</dbReference>
<sequence>MKHVNVLYLGRCQSSAKHHIEVGETKFLEGLKDMKHLEFLSLYGISQITKLSDSISKLANLKILDLRACHSLEVVPKGIKKIQSLTHDLDMSECYLLNHMPTELSSLTELQVLKGYEQGKLDLTNPEDEEKQDKEGELDTGTSAASQENQAVN</sequence>
<dbReference type="Gene3D" id="3.80.10.10">
    <property type="entry name" value="Ribonuclease Inhibitor"/>
    <property type="match status" value="1"/>
</dbReference>